<dbReference type="InterPro" id="IPR026265">
    <property type="entry name" value="LptC"/>
</dbReference>
<dbReference type="Gene3D" id="2.60.450.10">
    <property type="entry name" value="Lipopolysaccharide (LPS) transport protein A like domain"/>
    <property type="match status" value="1"/>
</dbReference>
<dbReference type="InterPro" id="IPR010664">
    <property type="entry name" value="LipoPS_assembly_LptC-rel"/>
</dbReference>
<dbReference type="Proteomes" id="UP001246372">
    <property type="component" value="Unassembled WGS sequence"/>
</dbReference>
<keyword evidence="4 6" id="KW-1133">Transmembrane helix</keyword>
<organism evidence="7 8">
    <name type="scientific">Roseateles aquae</name>
    <dbReference type="NCBI Taxonomy" id="3077235"/>
    <lineage>
        <taxon>Bacteria</taxon>
        <taxon>Pseudomonadati</taxon>
        <taxon>Pseudomonadota</taxon>
        <taxon>Betaproteobacteria</taxon>
        <taxon>Burkholderiales</taxon>
        <taxon>Sphaerotilaceae</taxon>
        <taxon>Roseateles</taxon>
    </lineage>
</organism>
<name>A0ABU3PHC4_9BURK</name>
<keyword evidence="5 6" id="KW-0472">Membrane</keyword>
<evidence type="ECO:0000256" key="3">
    <source>
        <dbReference type="ARBA" id="ARBA00022692"/>
    </source>
</evidence>
<keyword evidence="1" id="KW-1003">Cell membrane</keyword>
<feature type="transmembrane region" description="Helical" evidence="6">
    <location>
        <begin position="20"/>
        <end position="48"/>
    </location>
</feature>
<proteinExistence type="predicted"/>
<dbReference type="InterPro" id="IPR052363">
    <property type="entry name" value="LPS_export_LptC"/>
</dbReference>
<dbReference type="NCBIfam" id="TIGR04409">
    <property type="entry name" value="LptC_YrbK"/>
    <property type="match status" value="1"/>
</dbReference>
<sequence length="226" mass="25080">MAATLAPPRAPQVRRAPQPLIWRLQSLLSSYLPLLLMAFLAAFTWWLVKNTPAPDEPGQPLAPRHVPDYRMSGFELQRFDAAGRLSARILGREMRHYPDTDTIEIDGVELRGHGRDGSLTLASATRALSNGDGSELQLIGDVRVRRWDQDGAAQQASPKLELQGEFMHAFMATEKLRSHLPVTLKTARGEVRASSFEYDNLSGQLQFSGHSTARFDPPAASRKARP</sequence>
<dbReference type="PANTHER" id="PTHR37481">
    <property type="entry name" value="LIPOPOLYSACCHARIDE EXPORT SYSTEM PROTEIN LPTC"/>
    <property type="match status" value="1"/>
</dbReference>
<reference evidence="7" key="1">
    <citation type="submission" date="2023-09" db="EMBL/GenBank/DDBJ databases">
        <title>Paucibacter sp. APW11 Genome sequencing and assembly.</title>
        <authorList>
            <person name="Kim I."/>
        </authorList>
    </citation>
    <scope>NUCLEOTIDE SEQUENCE</scope>
    <source>
        <strain evidence="7">APW11</strain>
    </source>
</reference>
<evidence type="ECO:0000256" key="1">
    <source>
        <dbReference type="ARBA" id="ARBA00022475"/>
    </source>
</evidence>
<keyword evidence="3 6" id="KW-0812">Transmembrane</keyword>
<dbReference type="PANTHER" id="PTHR37481:SF1">
    <property type="entry name" value="LIPOPOLYSACCHARIDE EXPORT SYSTEM PROTEIN LPTC"/>
    <property type="match status" value="1"/>
</dbReference>
<evidence type="ECO:0000256" key="5">
    <source>
        <dbReference type="ARBA" id="ARBA00023136"/>
    </source>
</evidence>
<evidence type="ECO:0000256" key="2">
    <source>
        <dbReference type="ARBA" id="ARBA00022519"/>
    </source>
</evidence>
<evidence type="ECO:0000256" key="6">
    <source>
        <dbReference type="SAM" id="Phobius"/>
    </source>
</evidence>
<keyword evidence="8" id="KW-1185">Reference proteome</keyword>
<evidence type="ECO:0000313" key="8">
    <source>
        <dbReference type="Proteomes" id="UP001246372"/>
    </source>
</evidence>
<evidence type="ECO:0000256" key="4">
    <source>
        <dbReference type="ARBA" id="ARBA00022989"/>
    </source>
</evidence>
<dbReference type="RefSeq" id="WP_315652859.1">
    <property type="nucleotide sequence ID" value="NZ_JAVXZY010000012.1"/>
</dbReference>
<keyword evidence="2" id="KW-0997">Cell inner membrane</keyword>
<comment type="caution">
    <text evidence="7">The sequence shown here is derived from an EMBL/GenBank/DDBJ whole genome shotgun (WGS) entry which is preliminary data.</text>
</comment>
<dbReference type="Pfam" id="PF06835">
    <property type="entry name" value="LptC"/>
    <property type="match status" value="1"/>
</dbReference>
<protein>
    <submittedName>
        <fullName evidence="7">LPS export ABC transporter periplasmic protein LptC</fullName>
    </submittedName>
</protein>
<evidence type="ECO:0000313" key="7">
    <source>
        <dbReference type="EMBL" id="MDT9001973.1"/>
    </source>
</evidence>
<dbReference type="EMBL" id="JAVXZY010000012">
    <property type="protein sequence ID" value="MDT9001973.1"/>
    <property type="molecule type" value="Genomic_DNA"/>
</dbReference>
<accession>A0ABU3PHC4</accession>
<gene>
    <name evidence="7" type="primary">lptC</name>
    <name evidence="7" type="ORF">RQP53_22035</name>
</gene>